<evidence type="ECO:0000256" key="3">
    <source>
        <dbReference type="ARBA" id="ARBA00023237"/>
    </source>
</evidence>
<dbReference type="Gene3D" id="2.40.170.20">
    <property type="entry name" value="TonB-dependent receptor, beta-barrel domain"/>
    <property type="match status" value="1"/>
</dbReference>
<dbReference type="Pfam" id="PF25183">
    <property type="entry name" value="OMP_b-brl_4"/>
    <property type="match status" value="1"/>
</dbReference>
<evidence type="ECO:0000256" key="2">
    <source>
        <dbReference type="ARBA" id="ARBA00023136"/>
    </source>
</evidence>
<evidence type="ECO:0000313" key="8">
    <source>
        <dbReference type="Proteomes" id="UP001596391"/>
    </source>
</evidence>
<protein>
    <submittedName>
        <fullName evidence="7">Carboxypeptidase regulatory-like domain-containing protein</fullName>
    </submittedName>
</protein>
<feature type="signal peptide" evidence="5">
    <location>
        <begin position="1"/>
        <end position="25"/>
    </location>
</feature>
<name>A0ABW1Z9G9_9BACT</name>
<evidence type="ECO:0000313" key="7">
    <source>
        <dbReference type="EMBL" id="MFC6645538.1"/>
    </source>
</evidence>
<keyword evidence="5" id="KW-0732">Signal</keyword>
<gene>
    <name evidence="7" type="ORF">ACFQBQ_08060</name>
</gene>
<dbReference type="EMBL" id="JBHSWI010000001">
    <property type="protein sequence ID" value="MFC6645538.1"/>
    <property type="molecule type" value="Genomic_DNA"/>
</dbReference>
<dbReference type="InterPro" id="IPR036942">
    <property type="entry name" value="Beta-barrel_TonB_sf"/>
</dbReference>
<evidence type="ECO:0000256" key="5">
    <source>
        <dbReference type="SAM" id="SignalP"/>
    </source>
</evidence>
<keyword evidence="3" id="KW-0998">Cell outer membrane</keyword>
<feature type="chain" id="PRO_5047265311" evidence="5">
    <location>
        <begin position="26"/>
        <end position="524"/>
    </location>
</feature>
<dbReference type="Pfam" id="PF13620">
    <property type="entry name" value="CarboxypepD_reg"/>
    <property type="match status" value="1"/>
</dbReference>
<dbReference type="Gene3D" id="2.60.40.1120">
    <property type="entry name" value="Carboxypeptidase-like, regulatory domain"/>
    <property type="match status" value="1"/>
</dbReference>
<feature type="region of interest" description="Disordered" evidence="4">
    <location>
        <begin position="27"/>
        <end position="58"/>
    </location>
</feature>
<evidence type="ECO:0000256" key="4">
    <source>
        <dbReference type="SAM" id="MobiDB-lite"/>
    </source>
</evidence>
<feature type="domain" description="TonB-dependent transporter Oar-like beta-barrel" evidence="6">
    <location>
        <begin position="306"/>
        <end position="510"/>
    </location>
</feature>
<proteinExistence type="predicted"/>
<dbReference type="InterPro" id="IPR057601">
    <property type="entry name" value="Oar-like_b-barrel"/>
</dbReference>
<keyword evidence="2" id="KW-0472">Membrane</keyword>
<dbReference type="RefSeq" id="WP_263371899.1">
    <property type="nucleotide sequence ID" value="NZ_JAGSYD010000003.1"/>
</dbReference>
<organism evidence="7 8">
    <name type="scientific">Granulicella cerasi</name>
    <dbReference type="NCBI Taxonomy" id="741063"/>
    <lineage>
        <taxon>Bacteria</taxon>
        <taxon>Pseudomonadati</taxon>
        <taxon>Acidobacteriota</taxon>
        <taxon>Terriglobia</taxon>
        <taxon>Terriglobales</taxon>
        <taxon>Acidobacteriaceae</taxon>
        <taxon>Granulicella</taxon>
    </lineage>
</organism>
<reference evidence="8" key="1">
    <citation type="journal article" date="2019" name="Int. J. Syst. Evol. Microbiol.">
        <title>The Global Catalogue of Microorganisms (GCM) 10K type strain sequencing project: providing services to taxonomists for standard genome sequencing and annotation.</title>
        <authorList>
            <consortium name="The Broad Institute Genomics Platform"/>
            <consortium name="The Broad Institute Genome Sequencing Center for Infectious Disease"/>
            <person name="Wu L."/>
            <person name="Ma J."/>
        </authorList>
    </citation>
    <scope>NUCLEOTIDE SEQUENCE [LARGE SCALE GENOMIC DNA]</scope>
    <source>
        <strain evidence="8">CGMCC 1.16026</strain>
    </source>
</reference>
<dbReference type="Proteomes" id="UP001596391">
    <property type="component" value="Unassembled WGS sequence"/>
</dbReference>
<accession>A0ABW1Z9G9</accession>
<dbReference type="InterPro" id="IPR008969">
    <property type="entry name" value="CarboxyPept-like_regulatory"/>
</dbReference>
<evidence type="ECO:0000259" key="6">
    <source>
        <dbReference type="Pfam" id="PF25183"/>
    </source>
</evidence>
<sequence length="524" mass="56622">MKLIPNLRLISVLLCGTLLPCTVVASPTDEPQQAPSVKPQDRTRVSGDVTDPSGALVPNADIEASSSNGLLVQRIKADAVGRFTTELPEGTYAFKVSADGFAPYVTQIRVGRKALTLRAQLVILAAEASVQVNAASVELSTSEDANKNGIDLKGDELATLSDDDATFQQQLLALAGDDGSHLPQVYVDGFSTGKFPPKSAIREVKINQNPFSAAFDAMGLGRIEILTRPGTGSLHGGFDLYGNPSAFNSRNPFLRQAEPSYYRLHTVGHLSGPLGKKTSFFVSGDYYDQQNNAVINAQSVDNTGSIYSISEAVPDPTKTEQYSARLDRQWTDSNTFTARYELDRVSQENGGLTQSVLPSGASNSVLTTQTWQLRDTQFIGANLEADSGFQWIRARTVQNPLSSAPTVQVSGTVTAGGSPLQALNDHQDQLEFQENVAYQHKAHLLRFGIRYRFYRDANLSTTGFNGTYTFNSLTAYQASVLGTPSASQFQVTLGNSAFVATTGDFAAWAEDWSDRYFVPVGLLV</sequence>
<comment type="caution">
    <text evidence="7">The sequence shown here is derived from an EMBL/GenBank/DDBJ whole genome shotgun (WGS) entry which is preliminary data.</text>
</comment>
<dbReference type="SUPFAM" id="SSF56935">
    <property type="entry name" value="Porins"/>
    <property type="match status" value="1"/>
</dbReference>
<dbReference type="SUPFAM" id="SSF49464">
    <property type="entry name" value="Carboxypeptidase regulatory domain-like"/>
    <property type="match status" value="1"/>
</dbReference>
<evidence type="ECO:0000256" key="1">
    <source>
        <dbReference type="ARBA" id="ARBA00004442"/>
    </source>
</evidence>
<comment type="subcellular location">
    <subcellularLocation>
        <location evidence="1">Cell outer membrane</location>
    </subcellularLocation>
</comment>
<keyword evidence="8" id="KW-1185">Reference proteome</keyword>